<proteinExistence type="inferred from homology"/>
<feature type="transmembrane region" description="Helical" evidence="10">
    <location>
        <begin position="267"/>
        <end position="290"/>
    </location>
</feature>
<dbReference type="PRINTS" id="PR00171">
    <property type="entry name" value="SUGRTRNSPORT"/>
</dbReference>
<dbReference type="Gene3D" id="1.20.1250.20">
    <property type="entry name" value="MFS general substrate transporter like domains"/>
    <property type="match status" value="1"/>
</dbReference>
<feature type="transmembrane region" description="Helical" evidence="10">
    <location>
        <begin position="468"/>
        <end position="486"/>
    </location>
</feature>
<evidence type="ECO:0000256" key="2">
    <source>
        <dbReference type="ARBA" id="ARBA00004141"/>
    </source>
</evidence>
<evidence type="ECO:0000256" key="8">
    <source>
        <dbReference type="ARBA" id="ARBA00022989"/>
    </source>
</evidence>
<keyword evidence="5" id="KW-0813">Transport</keyword>
<feature type="transmembrane region" description="Helical" evidence="10">
    <location>
        <begin position="88"/>
        <end position="112"/>
    </location>
</feature>
<evidence type="ECO:0000259" key="11">
    <source>
        <dbReference type="PROSITE" id="PS50850"/>
    </source>
</evidence>
<dbReference type="PROSITE" id="PS50850">
    <property type="entry name" value="MFS"/>
    <property type="match status" value="1"/>
</dbReference>
<dbReference type="GO" id="GO:0016020">
    <property type="term" value="C:membrane"/>
    <property type="evidence" value="ECO:0007669"/>
    <property type="project" value="UniProtKB-SubCell"/>
</dbReference>
<dbReference type="GO" id="GO:1904659">
    <property type="term" value="P:D-glucose transmembrane transport"/>
    <property type="evidence" value="ECO:0007669"/>
    <property type="project" value="TreeGrafter"/>
</dbReference>
<comment type="catalytic activity">
    <reaction evidence="1">
        <text>D-glucose(out) = D-glucose(in)</text>
        <dbReference type="Rhea" id="RHEA:60376"/>
        <dbReference type="ChEBI" id="CHEBI:4167"/>
    </reaction>
</comment>
<feature type="transmembrane region" description="Helical" evidence="10">
    <location>
        <begin position="302"/>
        <end position="326"/>
    </location>
</feature>
<evidence type="ECO:0000256" key="10">
    <source>
        <dbReference type="SAM" id="Phobius"/>
    </source>
</evidence>
<dbReference type="AlphaFoldDB" id="A0AAJ7TCN0"/>
<dbReference type="PANTHER" id="PTHR48023">
    <property type="entry name" value="D-XYLOSE-PROTON SYMPORTER-LIKE 2"/>
    <property type="match status" value="1"/>
</dbReference>
<accession>A0AAJ7TCN0</accession>
<feature type="transmembrane region" description="Helical" evidence="10">
    <location>
        <begin position="335"/>
        <end position="356"/>
    </location>
</feature>
<sequence length="535" mass="55088">MMEPLQILESDSHGGSAILLAATCAVAALGGLAFGYALAVPSGALPHLRDRFLLSSAQQELAVGAALAGALVASLLGGPLLDRLGRRSAVACSGALLVTGSAFLACAPSYAALLGGRAVVGVAIAASSVATCVYVAEVAHPRRRGALVSAYELGVTGGVLAAYAANLVLGRGPGGTVGGVAPWRWMFGLCCVPALAQVMLLVACLPASPSSLLRCGQAEAAERTLRRILGQQDVSAEIDALRSSLEMEKQYSVLDLLRRKDSMRTRMLIGGGLVAFQQLTGQPTVLFYAASVFRAAGYRGEASVLLASVGLGLVKVAATSVAVAVVDRVGRRRSLLAGSVAMALSLAAVAAATSGLGDAAGGNTSAVASGGNDTMGGPSWANWTHVEDGGVSVGPTARWASLLAILAFVGAFSLSYGPMTWVLLSEIFPAGIKGRAIAVTTSLNWGINLVVSLVFLDIIECLGLSMTFLLYAIMGVVSVVFVNAFVPETKGQTLEEISQQLNSTHTRALWCCGDAKRRQNREEVQYRRLDGCAPL</sequence>
<feature type="transmembrane region" description="Helical" evidence="10">
    <location>
        <begin position="18"/>
        <end position="41"/>
    </location>
</feature>
<evidence type="ECO:0000256" key="5">
    <source>
        <dbReference type="ARBA" id="ARBA00022448"/>
    </source>
</evidence>
<evidence type="ECO:0000313" key="12">
    <source>
        <dbReference type="Proteomes" id="UP001318040"/>
    </source>
</evidence>
<dbReference type="CTD" id="81031"/>
<dbReference type="InterPro" id="IPR005829">
    <property type="entry name" value="Sugar_transporter_CS"/>
</dbReference>
<dbReference type="SUPFAM" id="SSF103473">
    <property type="entry name" value="MFS general substrate transporter"/>
    <property type="match status" value="1"/>
</dbReference>
<evidence type="ECO:0000256" key="9">
    <source>
        <dbReference type="ARBA" id="ARBA00023136"/>
    </source>
</evidence>
<keyword evidence="6 13" id="KW-0762">Sugar transport</keyword>
<comment type="subcellular location">
    <subcellularLocation>
        <location evidence="3">Cytoplasm</location>
        <location evidence="3">Perinuclear region</location>
    </subcellularLocation>
    <subcellularLocation>
        <location evidence="2">Membrane</location>
        <topology evidence="2">Multi-pass membrane protein</topology>
    </subcellularLocation>
</comment>
<feature type="transmembrane region" description="Helical" evidence="10">
    <location>
        <begin position="185"/>
        <end position="205"/>
    </location>
</feature>
<keyword evidence="9 10" id="KW-0472">Membrane</keyword>
<dbReference type="PANTHER" id="PTHR48023:SF4">
    <property type="entry name" value="D-XYLOSE-PROTON SYMPORTER-LIKE 2"/>
    <property type="match status" value="1"/>
</dbReference>
<dbReference type="RefSeq" id="XP_032815486.1">
    <property type="nucleotide sequence ID" value="XM_032959595.1"/>
</dbReference>
<keyword evidence="7 10" id="KW-0812">Transmembrane</keyword>
<evidence type="ECO:0000256" key="4">
    <source>
        <dbReference type="ARBA" id="ARBA00007004"/>
    </source>
</evidence>
<dbReference type="PROSITE" id="PS00216">
    <property type="entry name" value="SUGAR_TRANSPORT_1"/>
    <property type="match status" value="2"/>
</dbReference>
<feature type="transmembrane region" description="Helical" evidence="10">
    <location>
        <begin position="118"/>
        <end position="136"/>
    </location>
</feature>
<dbReference type="Pfam" id="PF00083">
    <property type="entry name" value="Sugar_tr"/>
    <property type="match status" value="1"/>
</dbReference>
<dbReference type="GO" id="GO:0072359">
    <property type="term" value="P:circulatory system development"/>
    <property type="evidence" value="ECO:0007669"/>
    <property type="project" value="TreeGrafter"/>
</dbReference>
<dbReference type="InterPro" id="IPR050820">
    <property type="entry name" value="MFS_Sugar_Transporter"/>
</dbReference>
<name>A0AAJ7TCN0_PETMA</name>
<protein>
    <submittedName>
        <fullName evidence="13">Solute carrier family 2, facilitated glucose transporter member 10</fullName>
    </submittedName>
</protein>
<dbReference type="GO" id="GO:0048471">
    <property type="term" value="C:perinuclear region of cytoplasm"/>
    <property type="evidence" value="ECO:0007669"/>
    <property type="project" value="UniProtKB-SubCell"/>
</dbReference>
<dbReference type="GO" id="GO:0022857">
    <property type="term" value="F:transmembrane transporter activity"/>
    <property type="evidence" value="ECO:0007669"/>
    <property type="project" value="InterPro"/>
</dbReference>
<evidence type="ECO:0000256" key="7">
    <source>
        <dbReference type="ARBA" id="ARBA00022692"/>
    </source>
</evidence>
<feature type="transmembrane region" description="Helical" evidence="10">
    <location>
        <begin position="399"/>
        <end position="424"/>
    </location>
</feature>
<dbReference type="InterPro" id="IPR005828">
    <property type="entry name" value="MFS_sugar_transport-like"/>
</dbReference>
<dbReference type="KEGG" id="pmrn:116945251"/>
<keyword evidence="12" id="KW-1185">Reference proteome</keyword>
<evidence type="ECO:0000256" key="1">
    <source>
        <dbReference type="ARBA" id="ARBA00000618"/>
    </source>
</evidence>
<keyword evidence="8 10" id="KW-1133">Transmembrane helix</keyword>
<gene>
    <name evidence="13" type="primary">SLC2A10</name>
</gene>
<evidence type="ECO:0000256" key="3">
    <source>
        <dbReference type="ARBA" id="ARBA00004556"/>
    </source>
</evidence>
<dbReference type="Proteomes" id="UP001318040">
    <property type="component" value="Chromosome 23"/>
</dbReference>
<dbReference type="InterPro" id="IPR036259">
    <property type="entry name" value="MFS_trans_sf"/>
</dbReference>
<organism evidence="12 13">
    <name type="scientific">Petromyzon marinus</name>
    <name type="common">Sea lamprey</name>
    <dbReference type="NCBI Taxonomy" id="7757"/>
    <lineage>
        <taxon>Eukaryota</taxon>
        <taxon>Metazoa</taxon>
        <taxon>Chordata</taxon>
        <taxon>Craniata</taxon>
        <taxon>Vertebrata</taxon>
        <taxon>Cyclostomata</taxon>
        <taxon>Hyperoartia</taxon>
        <taxon>Petromyzontiformes</taxon>
        <taxon>Petromyzontidae</taxon>
        <taxon>Petromyzon</taxon>
    </lineage>
</organism>
<feature type="domain" description="Major facilitator superfamily (MFS) profile" evidence="11">
    <location>
        <begin position="23"/>
        <end position="490"/>
    </location>
</feature>
<feature type="transmembrane region" description="Helical" evidence="10">
    <location>
        <begin position="61"/>
        <end position="81"/>
    </location>
</feature>
<evidence type="ECO:0000256" key="6">
    <source>
        <dbReference type="ARBA" id="ARBA00022597"/>
    </source>
</evidence>
<dbReference type="InterPro" id="IPR020846">
    <property type="entry name" value="MFS_dom"/>
</dbReference>
<comment type="similarity">
    <text evidence="4">Belongs to the major facilitator superfamily. Sugar transporter (TC 2.A.1.1) family. Glucose transporter subfamily.</text>
</comment>
<reference evidence="13" key="1">
    <citation type="submission" date="2025-08" db="UniProtKB">
        <authorList>
            <consortium name="RefSeq"/>
        </authorList>
    </citation>
    <scope>IDENTIFICATION</scope>
    <source>
        <tissue evidence="13">Sperm</tissue>
    </source>
</reference>
<dbReference type="InterPro" id="IPR003663">
    <property type="entry name" value="Sugar/inositol_transpt"/>
</dbReference>
<feature type="transmembrane region" description="Helical" evidence="10">
    <location>
        <begin position="148"/>
        <end position="165"/>
    </location>
</feature>
<feature type="transmembrane region" description="Helical" evidence="10">
    <location>
        <begin position="436"/>
        <end position="456"/>
    </location>
</feature>
<evidence type="ECO:0000313" key="13">
    <source>
        <dbReference type="RefSeq" id="XP_032815486.1"/>
    </source>
</evidence>